<dbReference type="InterPro" id="IPR036259">
    <property type="entry name" value="MFS_trans_sf"/>
</dbReference>
<gene>
    <name evidence="8" type="ORF">EXIGLDRAFT_727018</name>
</gene>
<evidence type="ECO:0000256" key="1">
    <source>
        <dbReference type="ARBA" id="ARBA00004141"/>
    </source>
</evidence>
<dbReference type="InterPro" id="IPR005829">
    <property type="entry name" value="Sugar_transporter_CS"/>
</dbReference>
<organism evidence="8 9">
    <name type="scientific">Exidia glandulosa HHB12029</name>
    <dbReference type="NCBI Taxonomy" id="1314781"/>
    <lineage>
        <taxon>Eukaryota</taxon>
        <taxon>Fungi</taxon>
        <taxon>Dikarya</taxon>
        <taxon>Basidiomycota</taxon>
        <taxon>Agaricomycotina</taxon>
        <taxon>Agaricomycetes</taxon>
        <taxon>Auriculariales</taxon>
        <taxon>Exidiaceae</taxon>
        <taxon>Exidia</taxon>
    </lineage>
</organism>
<evidence type="ECO:0000256" key="4">
    <source>
        <dbReference type="ARBA" id="ARBA00022989"/>
    </source>
</evidence>
<feature type="transmembrane region" description="Helical" evidence="6">
    <location>
        <begin position="127"/>
        <end position="146"/>
    </location>
</feature>
<dbReference type="AlphaFoldDB" id="A0A165ZP72"/>
<dbReference type="InterPro" id="IPR020846">
    <property type="entry name" value="MFS_dom"/>
</dbReference>
<dbReference type="STRING" id="1314781.A0A165ZP72"/>
<dbReference type="InterPro" id="IPR005828">
    <property type="entry name" value="MFS_sugar_transport-like"/>
</dbReference>
<evidence type="ECO:0000313" key="9">
    <source>
        <dbReference type="Proteomes" id="UP000077266"/>
    </source>
</evidence>
<feature type="transmembrane region" description="Helical" evidence="6">
    <location>
        <begin position="101"/>
        <end position="120"/>
    </location>
</feature>
<dbReference type="InParanoid" id="A0A165ZP72"/>
<keyword evidence="9" id="KW-1185">Reference proteome</keyword>
<feature type="transmembrane region" description="Helical" evidence="6">
    <location>
        <begin position="520"/>
        <end position="541"/>
    </location>
</feature>
<comment type="subcellular location">
    <subcellularLocation>
        <location evidence="1">Membrane</location>
        <topology evidence="1">Multi-pass membrane protein</topology>
    </subcellularLocation>
</comment>
<dbReference type="GO" id="GO:0016020">
    <property type="term" value="C:membrane"/>
    <property type="evidence" value="ECO:0007669"/>
    <property type="project" value="UniProtKB-SubCell"/>
</dbReference>
<feature type="transmembrane region" description="Helical" evidence="6">
    <location>
        <begin position="152"/>
        <end position="173"/>
    </location>
</feature>
<feature type="domain" description="Major facilitator superfamily (MFS) profile" evidence="7">
    <location>
        <begin position="62"/>
        <end position="546"/>
    </location>
</feature>
<dbReference type="PANTHER" id="PTHR23511:SF3">
    <property type="entry name" value="MAJOR FACILITATOR SUPERFAMILY (MFS) PROFILE DOMAIN-CONTAINING PROTEIN"/>
    <property type="match status" value="1"/>
</dbReference>
<dbReference type="Proteomes" id="UP000077266">
    <property type="component" value="Unassembled WGS sequence"/>
</dbReference>
<keyword evidence="3 6" id="KW-0812">Transmembrane</keyword>
<dbReference type="OrthoDB" id="3936150at2759"/>
<sequence length="564" mass="60047">MSTLDWDDSDDTRTLLSHTTAMSTKSASNGLGARHGTAQQRKMALVADALEKTGMGRYQWAIFCLCGFGYTLDLMWAQAFSLIAPRIQIELGIPNAQYGDIFSLFHAGLTIGALTWGVLVDILGRRVAFNATVGMTAVFGLVVGSLESWTGILTVVFFVGFGLGGNIPIDATIVMEFIPKKNRYLLAALSAFQPLGVIITALISWALVPHYACPFSTPAGSCKFAAPGADCCTKASNYGWRYAVFTLGAISLAAFVARFFLFTFRESPRFLIAHGRDVEAVRVVHEVASFNRLPSPSSLLSIEQLEAEEFERRGSDTTLNGDIEAGRERGRGGVQGKVVDGVREAGNHLKELFNGWTMARLTVLTWVVYGADYWAFSIAGAFLPKLLAERGAAAHFSTAQTYRNYIYTSLPGLPGVALGASLIEVKALGRRWAMVITAALMGAAMVSFVGVRSARAGVGFNAMEYFFQSAFNAILYGWTPEAFPARVRGTASGLASCAGRLASIVSPIVAAHVLSDGKGAATAIYIGAGGAFLASVLCVGLRETRGVEDADAGADPGEGGEINE</sequence>
<dbReference type="PANTHER" id="PTHR23511">
    <property type="entry name" value="SYNAPTIC VESICLE GLYCOPROTEIN 2"/>
    <property type="match status" value="1"/>
</dbReference>
<feature type="transmembrane region" description="Helical" evidence="6">
    <location>
        <begin position="60"/>
        <end position="81"/>
    </location>
</feature>
<feature type="transmembrane region" description="Helical" evidence="6">
    <location>
        <begin position="242"/>
        <end position="261"/>
    </location>
</feature>
<dbReference type="CDD" id="cd17316">
    <property type="entry name" value="MFS_SV2_like"/>
    <property type="match status" value="1"/>
</dbReference>
<feature type="transmembrane region" description="Helical" evidence="6">
    <location>
        <begin position="404"/>
        <end position="425"/>
    </location>
</feature>
<feature type="transmembrane region" description="Helical" evidence="6">
    <location>
        <begin position="363"/>
        <end position="384"/>
    </location>
</feature>
<evidence type="ECO:0000259" key="7">
    <source>
        <dbReference type="PROSITE" id="PS50850"/>
    </source>
</evidence>
<dbReference type="PROSITE" id="PS50850">
    <property type="entry name" value="MFS"/>
    <property type="match status" value="1"/>
</dbReference>
<evidence type="ECO:0000256" key="6">
    <source>
        <dbReference type="SAM" id="Phobius"/>
    </source>
</evidence>
<accession>A0A165ZP72</accession>
<dbReference type="GO" id="GO:0022857">
    <property type="term" value="F:transmembrane transporter activity"/>
    <property type="evidence" value="ECO:0007669"/>
    <property type="project" value="InterPro"/>
</dbReference>
<evidence type="ECO:0000313" key="8">
    <source>
        <dbReference type="EMBL" id="KZV84579.1"/>
    </source>
</evidence>
<keyword evidence="4 6" id="KW-1133">Transmembrane helix</keyword>
<dbReference type="SUPFAM" id="SSF103473">
    <property type="entry name" value="MFS general substrate transporter"/>
    <property type="match status" value="1"/>
</dbReference>
<keyword evidence="2" id="KW-0813">Transport</keyword>
<evidence type="ECO:0000256" key="3">
    <source>
        <dbReference type="ARBA" id="ARBA00022692"/>
    </source>
</evidence>
<feature type="transmembrane region" description="Helical" evidence="6">
    <location>
        <begin position="432"/>
        <end position="450"/>
    </location>
</feature>
<name>A0A165ZP72_EXIGL</name>
<dbReference type="EMBL" id="KV426219">
    <property type="protein sequence ID" value="KZV84579.1"/>
    <property type="molecule type" value="Genomic_DNA"/>
</dbReference>
<dbReference type="Gene3D" id="1.20.1250.20">
    <property type="entry name" value="MFS general substrate transporter like domains"/>
    <property type="match status" value="1"/>
</dbReference>
<feature type="transmembrane region" description="Helical" evidence="6">
    <location>
        <begin position="185"/>
        <end position="208"/>
    </location>
</feature>
<evidence type="ECO:0000256" key="5">
    <source>
        <dbReference type="ARBA" id="ARBA00023136"/>
    </source>
</evidence>
<protein>
    <submittedName>
        <fullName evidence="8">MFS general substrate transporter</fullName>
    </submittedName>
</protein>
<proteinExistence type="predicted"/>
<dbReference type="PROSITE" id="PS00217">
    <property type="entry name" value="SUGAR_TRANSPORT_2"/>
    <property type="match status" value="1"/>
</dbReference>
<reference evidence="8 9" key="1">
    <citation type="journal article" date="2016" name="Mol. Biol. Evol.">
        <title>Comparative Genomics of Early-Diverging Mushroom-Forming Fungi Provides Insights into the Origins of Lignocellulose Decay Capabilities.</title>
        <authorList>
            <person name="Nagy L.G."/>
            <person name="Riley R."/>
            <person name="Tritt A."/>
            <person name="Adam C."/>
            <person name="Daum C."/>
            <person name="Floudas D."/>
            <person name="Sun H."/>
            <person name="Yadav J.S."/>
            <person name="Pangilinan J."/>
            <person name="Larsson K.H."/>
            <person name="Matsuura K."/>
            <person name="Barry K."/>
            <person name="Labutti K."/>
            <person name="Kuo R."/>
            <person name="Ohm R.A."/>
            <person name="Bhattacharya S.S."/>
            <person name="Shirouzu T."/>
            <person name="Yoshinaga Y."/>
            <person name="Martin F.M."/>
            <person name="Grigoriev I.V."/>
            <person name="Hibbett D.S."/>
        </authorList>
    </citation>
    <scope>NUCLEOTIDE SEQUENCE [LARGE SCALE GENOMIC DNA]</scope>
    <source>
        <strain evidence="8 9">HHB12029</strain>
    </source>
</reference>
<keyword evidence="5 6" id="KW-0472">Membrane</keyword>
<evidence type="ECO:0000256" key="2">
    <source>
        <dbReference type="ARBA" id="ARBA00022448"/>
    </source>
</evidence>
<dbReference type="Pfam" id="PF00083">
    <property type="entry name" value="Sugar_tr"/>
    <property type="match status" value="2"/>
</dbReference>